<feature type="region of interest" description="Disordered" evidence="1">
    <location>
        <begin position="25"/>
        <end position="67"/>
    </location>
</feature>
<dbReference type="PROSITE" id="PS51257">
    <property type="entry name" value="PROKAR_LIPOPROTEIN"/>
    <property type="match status" value="1"/>
</dbReference>
<name>A0A3D9STP7_9ACTN</name>
<reference evidence="3 4" key="1">
    <citation type="submission" date="2018-08" db="EMBL/GenBank/DDBJ databases">
        <title>Sequencing the genomes of 1000 actinobacteria strains.</title>
        <authorList>
            <person name="Klenk H.-P."/>
        </authorList>
    </citation>
    <scope>NUCLEOTIDE SEQUENCE [LARGE SCALE GENOMIC DNA]</scope>
    <source>
        <strain evidence="3 4">DSM 43927</strain>
    </source>
</reference>
<proteinExistence type="predicted"/>
<evidence type="ECO:0000256" key="1">
    <source>
        <dbReference type="SAM" id="MobiDB-lite"/>
    </source>
</evidence>
<evidence type="ECO:0000256" key="2">
    <source>
        <dbReference type="SAM" id="SignalP"/>
    </source>
</evidence>
<accession>A0A3D9STP7</accession>
<dbReference type="AlphaFoldDB" id="A0A3D9STP7"/>
<dbReference type="Proteomes" id="UP000256661">
    <property type="component" value="Unassembled WGS sequence"/>
</dbReference>
<dbReference type="OrthoDB" id="3695075at2"/>
<organism evidence="3 4">
    <name type="scientific">Thermomonospora umbrina</name>
    <dbReference type="NCBI Taxonomy" id="111806"/>
    <lineage>
        <taxon>Bacteria</taxon>
        <taxon>Bacillati</taxon>
        <taxon>Actinomycetota</taxon>
        <taxon>Actinomycetes</taxon>
        <taxon>Streptosporangiales</taxon>
        <taxon>Thermomonosporaceae</taxon>
        <taxon>Thermomonospora</taxon>
    </lineage>
</organism>
<dbReference type="RefSeq" id="WP_116021669.1">
    <property type="nucleotide sequence ID" value="NZ_QTTT01000001.1"/>
</dbReference>
<feature type="chain" id="PRO_5039487230" evidence="2">
    <location>
        <begin position="21"/>
        <end position="196"/>
    </location>
</feature>
<keyword evidence="2" id="KW-0732">Signal</keyword>
<comment type="caution">
    <text evidence="3">The sequence shown here is derived from an EMBL/GenBank/DDBJ whole genome shotgun (WGS) entry which is preliminary data.</text>
</comment>
<evidence type="ECO:0000313" key="4">
    <source>
        <dbReference type="Proteomes" id="UP000256661"/>
    </source>
</evidence>
<keyword evidence="4" id="KW-1185">Reference proteome</keyword>
<protein>
    <submittedName>
        <fullName evidence="3">Uncharacterized protein</fullName>
    </submittedName>
</protein>
<evidence type="ECO:0000313" key="3">
    <source>
        <dbReference type="EMBL" id="REE95944.1"/>
    </source>
</evidence>
<feature type="signal peptide" evidence="2">
    <location>
        <begin position="1"/>
        <end position="20"/>
    </location>
</feature>
<sequence length="196" mass="19674">MNLRLPGIAAITAMAPLLVAGCAGDEPATGPTSPRTPGASATPGGSGDRPSDGTASPGGPVHLGPDGYGALKLGMTLDQAEATGLITVKLKPPKDHGCGTFDLKTHPRPASTAGGNLSAGLGVASIFAVADMRTPEGITLGSSLAQVQNAYPRLQNGPNLSFTKVPGNPAAVYTFLIADGRVKELVLDLATQDCHN</sequence>
<dbReference type="EMBL" id="QTTT01000001">
    <property type="protein sequence ID" value="REE95944.1"/>
    <property type="molecule type" value="Genomic_DNA"/>
</dbReference>
<gene>
    <name evidence="3" type="ORF">DFJ69_1359</name>
</gene>